<dbReference type="Proteomes" id="UP000000637">
    <property type="component" value="Chromosome"/>
</dbReference>
<name>A1R409_PAEAT</name>
<dbReference type="SUPFAM" id="SSF52540">
    <property type="entry name" value="P-loop containing nucleoside triphosphate hydrolases"/>
    <property type="match status" value="1"/>
</dbReference>
<dbReference type="GO" id="GO:0005524">
    <property type="term" value="F:ATP binding"/>
    <property type="evidence" value="ECO:0007669"/>
    <property type="project" value="InterPro"/>
</dbReference>
<dbReference type="KEGG" id="aau:AAur_1185"/>
<evidence type="ECO:0000313" key="3">
    <source>
        <dbReference type="EMBL" id="ABM08753.1"/>
    </source>
</evidence>
<keyword evidence="1" id="KW-0227">DNA damage</keyword>
<proteinExistence type="predicted"/>
<dbReference type="GO" id="GO:0016887">
    <property type="term" value="F:ATP hydrolysis activity"/>
    <property type="evidence" value="ECO:0007669"/>
    <property type="project" value="InterPro"/>
</dbReference>
<keyword evidence="4" id="KW-1185">Reference proteome</keyword>
<dbReference type="InterPro" id="IPR027417">
    <property type="entry name" value="P-loop_NTPase"/>
</dbReference>
<dbReference type="EMBL" id="CP000474">
    <property type="protein sequence ID" value="ABM08753.1"/>
    <property type="molecule type" value="Genomic_DNA"/>
</dbReference>
<feature type="domain" description="ATPase AAA-type core" evidence="2">
    <location>
        <begin position="41"/>
        <end position="339"/>
    </location>
</feature>
<protein>
    <recommendedName>
        <fullName evidence="2">ATPase AAA-type core domain-containing protein</fullName>
    </recommendedName>
</protein>
<dbReference type="HOGENOM" id="CLU_033429_1_0_11"/>
<dbReference type="RefSeq" id="WP_011773918.1">
    <property type="nucleotide sequence ID" value="NC_008711.1"/>
</dbReference>
<keyword evidence="1" id="KW-0742">SOS response</keyword>
<dbReference type="Pfam" id="PF13304">
    <property type="entry name" value="AAA_21"/>
    <property type="match status" value="1"/>
</dbReference>
<dbReference type="PANTHER" id="PTHR32182:SF23">
    <property type="entry name" value="ATP BINDING PROTEIN"/>
    <property type="match status" value="1"/>
</dbReference>
<dbReference type="PANTHER" id="PTHR32182">
    <property type="entry name" value="DNA REPLICATION AND REPAIR PROTEIN RECF"/>
    <property type="match status" value="1"/>
</dbReference>
<dbReference type="STRING" id="290340.AAur_1185"/>
<dbReference type="Gene3D" id="3.40.50.300">
    <property type="entry name" value="P-loop containing nucleotide triphosphate hydrolases"/>
    <property type="match status" value="2"/>
</dbReference>
<evidence type="ECO:0000256" key="1">
    <source>
        <dbReference type="ARBA" id="ARBA00023236"/>
    </source>
</evidence>
<evidence type="ECO:0000259" key="2">
    <source>
        <dbReference type="Pfam" id="PF13304"/>
    </source>
</evidence>
<accession>A1R409</accession>
<dbReference type="eggNOG" id="COG3950">
    <property type="taxonomic scope" value="Bacteria"/>
</dbReference>
<dbReference type="GO" id="GO:0006302">
    <property type="term" value="P:double-strand break repair"/>
    <property type="evidence" value="ECO:0007669"/>
    <property type="project" value="TreeGrafter"/>
</dbReference>
<sequence>MATAMGSSFPPSNAETTSFRTLKVEPWRQFTAMDLDLSRPLTIITGANGTGKTTLLNVIGVHFNWNVQLIGTPFMDEAGSIRFKVGSDVPATPLPEQPAGFGPYGPAGYPTPPMSKVGSLIYENDVETELFVPDLNNAQFTVSYQRQQYVDGVFLNSHRSISGYQLVSSYAAKFPSPRELYETFLQELRSQYFGFQTNRSAMLVMKEALLAAAIFSEGNSSVIADSNARAVWEGFQKALGLLLPPELGFERLIAMPPEILVVTRTGSFAVDALSGGLRALFELTWQISLRAHTSSDFTVCIDEPENHLHPEMQRSLMPNLMKAYPNVKFIIATHSPFIVRSSDDARVYALGYDAENRVEARLFDPTTSGLSPEDTLRDVLGLDSTIPIWAERRFNDIVSKFTSGPPTAETLGQLKKSLIDAGLSSELPSAVDVVVSRTNEGGQH</sequence>
<dbReference type="GO" id="GO:0000731">
    <property type="term" value="P:DNA synthesis involved in DNA repair"/>
    <property type="evidence" value="ECO:0007669"/>
    <property type="project" value="TreeGrafter"/>
</dbReference>
<evidence type="ECO:0000313" key="4">
    <source>
        <dbReference type="Proteomes" id="UP000000637"/>
    </source>
</evidence>
<dbReference type="OrthoDB" id="3237462at2"/>
<dbReference type="CDD" id="cd00267">
    <property type="entry name" value="ABC_ATPase"/>
    <property type="match status" value="1"/>
</dbReference>
<dbReference type="AlphaFoldDB" id="A1R409"/>
<dbReference type="GO" id="GO:0009432">
    <property type="term" value="P:SOS response"/>
    <property type="evidence" value="ECO:0007669"/>
    <property type="project" value="UniProtKB-KW"/>
</dbReference>
<reference evidence="3 4" key="1">
    <citation type="journal article" date="2006" name="PLoS Genet.">
        <title>Secrets of soil survival revealed by the genome sequence of Arthrobacter aurescens TC1.</title>
        <authorList>
            <person name="Mongodin E.F."/>
            <person name="Shapir N."/>
            <person name="Daugherty S.C."/>
            <person name="DeBoy R.T."/>
            <person name="Emerson J.B."/>
            <person name="Shvartzbeyn A."/>
            <person name="Radune D."/>
            <person name="Vamathevan J."/>
            <person name="Riggs F."/>
            <person name="Grinberg V."/>
            <person name="Khouri H."/>
            <person name="Wackett L.P."/>
            <person name="Nelson K.E."/>
            <person name="Sadowsky M.J."/>
        </authorList>
    </citation>
    <scope>NUCLEOTIDE SEQUENCE [LARGE SCALE GENOMIC DNA]</scope>
    <source>
        <strain evidence="3 4">TC1</strain>
    </source>
</reference>
<dbReference type="InterPro" id="IPR003959">
    <property type="entry name" value="ATPase_AAA_core"/>
</dbReference>
<organism evidence="3 4">
    <name type="scientific">Paenarthrobacter aurescens (strain TC1)</name>
    <dbReference type="NCBI Taxonomy" id="290340"/>
    <lineage>
        <taxon>Bacteria</taxon>
        <taxon>Bacillati</taxon>
        <taxon>Actinomycetota</taxon>
        <taxon>Actinomycetes</taxon>
        <taxon>Micrococcales</taxon>
        <taxon>Micrococcaceae</taxon>
        <taxon>Paenarthrobacter</taxon>
    </lineage>
</organism>
<gene>
    <name evidence="3" type="ordered locus">AAur_1185</name>
</gene>